<dbReference type="PANTHER" id="PTHR19960">
    <property type="entry name" value="TEKTIN"/>
    <property type="match status" value="1"/>
</dbReference>
<reference evidence="6" key="1">
    <citation type="submission" date="2025-08" db="UniProtKB">
        <authorList>
            <consortium name="RefSeq"/>
        </authorList>
    </citation>
    <scope>IDENTIFICATION</scope>
    <source>
        <strain evidence="6">15112-1751.03</strain>
        <tissue evidence="6">Whole Adult</tissue>
    </source>
</reference>
<dbReference type="GO" id="GO:0060271">
    <property type="term" value="P:cilium assembly"/>
    <property type="evidence" value="ECO:0007669"/>
    <property type="project" value="UniProtKB-UniRule"/>
</dbReference>
<dbReference type="GO" id="GO:0060294">
    <property type="term" value="P:cilium movement involved in cell motility"/>
    <property type="evidence" value="ECO:0007669"/>
    <property type="project" value="UniProtKB-UniRule"/>
</dbReference>
<evidence type="ECO:0000313" key="5">
    <source>
        <dbReference type="Proteomes" id="UP000515160"/>
    </source>
</evidence>
<keyword evidence="3" id="KW-0282">Flagellum</keyword>
<dbReference type="OrthoDB" id="440745at2759"/>
<comment type="similarity">
    <text evidence="1 3">Belongs to the tektin family.</text>
</comment>
<feature type="coiled-coil region" evidence="4">
    <location>
        <begin position="280"/>
        <end position="321"/>
    </location>
</feature>
<keyword evidence="2" id="KW-0963">Cytoplasm</keyword>
<evidence type="ECO:0000256" key="2">
    <source>
        <dbReference type="ARBA" id="ARBA00022490"/>
    </source>
</evidence>
<accession>A0A6P8WL93</accession>
<dbReference type="InterPro" id="IPR048256">
    <property type="entry name" value="Tektin-like"/>
</dbReference>
<keyword evidence="3" id="KW-0969">Cilium</keyword>
<protein>
    <recommendedName>
        <fullName evidence="3">Tektin</fullName>
    </recommendedName>
</protein>
<dbReference type="GO" id="GO:0005930">
    <property type="term" value="C:axoneme"/>
    <property type="evidence" value="ECO:0007669"/>
    <property type="project" value="UniProtKB-SubCell"/>
</dbReference>
<dbReference type="PANTHER" id="PTHR19960:SF7">
    <property type="entry name" value="TEKTIN"/>
    <property type="match status" value="1"/>
</dbReference>
<dbReference type="AlphaFoldDB" id="A0A6P8WL93"/>
<organism evidence="5 6">
    <name type="scientific">Drosophila albomicans</name>
    <name type="common">Fruit fly</name>
    <dbReference type="NCBI Taxonomy" id="7291"/>
    <lineage>
        <taxon>Eukaryota</taxon>
        <taxon>Metazoa</taxon>
        <taxon>Ecdysozoa</taxon>
        <taxon>Arthropoda</taxon>
        <taxon>Hexapoda</taxon>
        <taxon>Insecta</taxon>
        <taxon>Pterygota</taxon>
        <taxon>Neoptera</taxon>
        <taxon>Endopterygota</taxon>
        <taxon>Diptera</taxon>
        <taxon>Brachycera</taxon>
        <taxon>Muscomorpha</taxon>
        <taxon>Ephydroidea</taxon>
        <taxon>Drosophilidae</taxon>
        <taxon>Drosophila</taxon>
    </lineage>
</organism>
<dbReference type="GeneID" id="117568138"/>
<dbReference type="InterPro" id="IPR000435">
    <property type="entry name" value="Tektins"/>
</dbReference>
<sequence>MSFHLAVSLEKPVQHLALSDWQARVDRLRNVANARRADAFTMRNTSRMLRNESQIEGDWANYLSNESLSNRIAELDKWRDLIAKAFGRLELEIEALREEKKAAESELDSQIRPLSVISKVMSIRDGRVIPEITHDSPETETKNELFILENNQRLLVDLCQKAWEKLVRLEEVRFKINRELKDKQDTEDTESALLAMNRNSTNISYKPDPLRNPRECCSYEHWLEHAKNIKQLAENELAETSAIRNAMIVCRQKSRDLLEAQRARTEYTFRKRIFLTQQAKNELEWQQLKLREEIKNLTCEIQSLEDALQSKTGLLKLAETRLETRAMRCVTELCLDEPHHLLCNEVEKLREIQRCLMNKIDDAKANLNLLSDHAKKVDDDLENKKQSLQTDSEALQLHETLNEEEFAVLKDHNPCEQTDRNVELTRVVLDPRK</sequence>
<evidence type="ECO:0000256" key="1">
    <source>
        <dbReference type="ARBA" id="ARBA00007209"/>
    </source>
</evidence>
<evidence type="ECO:0000256" key="3">
    <source>
        <dbReference type="RuleBase" id="RU367040"/>
    </source>
</evidence>
<evidence type="ECO:0000313" key="6">
    <source>
        <dbReference type="RefSeq" id="XP_034104436.1"/>
    </source>
</evidence>
<proteinExistence type="inferred from homology"/>
<name>A0A6P8WL93_DROAB</name>
<dbReference type="GO" id="GO:0005634">
    <property type="term" value="C:nucleus"/>
    <property type="evidence" value="ECO:0007669"/>
    <property type="project" value="TreeGrafter"/>
</dbReference>
<evidence type="ECO:0000256" key="4">
    <source>
        <dbReference type="SAM" id="Coils"/>
    </source>
</evidence>
<keyword evidence="3" id="KW-0966">Cell projection</keyword>
<keyword evidence="5" id="KW-1185">Reference proteome</keyword>
<keyword evidence="4" id="KW-0175">Coiled coil</keyword>
<gene>
    <name evidence="6" type="primary">LOC117568138</name>
</gene>
<dbReference type="RefSeq" id="XP_034104436.1">
    <property type="nucleotide sequence ID" value="XM_034248545.2"/>
</dbReference>
<dbReference type="Proteomes" id="UP000515160">
    <property type="component" value="Chromosome 3"/>
</dbReference>
<dbReference type="Pfam" id="PF03148">
    <property type="entry name" value="Tektin"/>
    <property type="match status" value="1"/>
</dbReference>
<dbReference type="GO" id="GO:0015630">
    <property type="term" value="C:microtubule cytoskeleton"/>
    <property type="evidence" value="ECO:0007669"/>
    <property type="project" value="UniProtKB-UniRule"/>
</dbReference>
<comment type="subcellular location">
    <subcellularLocation>
        <location evidence="3">Cytoplasm</location>
        <location evidence="3">Cytoskeleton</location>
        <location evidence="3">Cilium axoneme</location>
    </subcellularLocation>
</comment>
<dbReference type="PRINTS" id="PR00511">
    <property type="entry name" value="TEKTIN"/>
</dbReference>